<dbReference type="PANTHER" id="PTHR20881:SF0">
    <property type="entry name" value="3-METHYL-2-OXOBUTANOATE HYDROXYMETHYLTRANSFERASE"/>
    <property type="match status" value="1"/>
</dbReference>
<evidence type="ECO:0000256" key="7">
    <source>
        <dbReference type="HAMAP-Rule" id="MF_00156"/>
    </source>
</evidence>
<feature type="binding site" evidence="7 10">
    <location>
        <position position="42"/>
    </location>
    <ligand>
        <name>Mg(2+)</name>
        <dbReference type="ChEBI" id="CHEBI:18420"/>
    </ligand>
</feature>
<dbReference type="CDD" id="cd06557">
    <property type="entry name" value="KPHMT-like"/>
    <property type="match status" value="1"/>
</dbReference>
<dbReference type="GO" id="GO:0005737">
    <property type="term" value="C:cytoplasm"/>
    <property type="evidence" value="ECO:0007669"/>
    <property type="project" value="UniProtKB-SubCell"/>
</dbReference>
<keyword evidence="5 7" id="KW-0808">Transferase</keyword>
<accession>A0A3N5BJ83</accession>
<dbReference type="InterPro" id="IPR015813">
    <property type="entry name" value="Pyrv/PenolPyrv_kinase-like_dom"/>
</dbReference>
<sequence>MNLKQLLEQYENHIPITMVTAYDYPSAKTVEESGIDMILVGDSVATTVLGLDSTIQVSMDDMIHHTKAVKRGAKDTFTVVDMPFSTVGVSVDDTVRNGMELYKQSNAQALKIEGAHPITLEAIERLTDFGVPIVGHIGLTPQSFGITGYAVQAKTEEAALNLIQEAKALQESGIVMLVLEAIPSDLAKRVTGELNVPTIGIGAGSHTDGQVLVYHDILQYGIHRYPKFVKPYLNLNESIQTALSQFRSEVKDRTFPNEDTTYKVKVWEEK</sequence>
<comment type="function">
    <text evidence="6 7">Catalyzes the reversible reaction in which hydroxymethyl group from 5,10-methylenetetrahydrofolate is transferred onto alpha-ketoisovalerate to form ketopantoate.</text>
</comment>
<dbReference type="Proteomes" id="UP000277108">
    <property type="component" value="Unassembled WGS sequence"/>
</dbReference>
<feature type="binding site" evidence="7 9">
    <location>
        <position position="81"/>
    </location>
    <ligand>
        <name>3-methyl-2-oxobutanoate</name>
        <dbReference type="ChEBI" id="CHEBI:11851"/>
    </ligand>
</feature>
<evidence type="ECO:0000256" key="1">
    <source>
        <dbReference type="ARBA" id="ARBA00005033"/>
    </source>
</evidence>
<organism evidence="11 12">
    <name type="scientific">Abyssicoccus albus</name>
    <dbReference type="NCBI Taxonomy" id="1817405"/>
    <lineage>
        <taxon>Bacteria</taxon>
        <taxon>Bacillati</taxon>
        <taxon>Bacillota</taxon>
        <taxon>Bacilli</taxon>
        <taxon>Bacillales</taxon>
        <taxon>Abyssicoccaceae</taxon>
    </lineage>
</organism>
<dbReference type="PANTHER" id="PTHR20881">
    <property type="entry name" value="3-METHYL-2-OXOBUTANOATE HYDROXYMETHYLTRANSFERASE"/>
    <property type="match status" value="1"/>
</dbReference>
<dbReference type="NCBIfam" id="NF001452">
    <property type="entry name" value="PRK00311.1"/>
    <property type="match status" value="1"/>
</dbReference>
<evidence type="ECO:0000256" key="10">
    <source>
        <dbReference type="PIRSR" id="PIRSR000388-3"/>
    </source>
</evidence>
<keyword evidence="7 10" id="KW-0460">Magnesium</keyword>
<dbReference type="UniPathway" id="UPA00028">
    <property type="reaction ID" value="UER00003"/>
</dbReference>
<dbReference type="EC" id="2.1.2.11" evidence="7"/>
<dbReference type="GO" id="GO:0015940">
    <property type="term" value="P:pantothenate biosynthetic process"/>
    <property type="evidence" value="ECO:0007669"/>
    <property type="project" value="UniProtKB-UniRule"/>
</dbReference>
<evidence type="ECO:0000256" key="6">
    <source>
        <dbReference type="ARBA" id="ARBA00056497"/>
    </source>
</evidence>
<comment type="caution">
    <text evidence="11">The sequence shown here is derived from an EMBL/GenBank/DDBJ whole genome shotgun (WGS) entry which is preliminary data.</text>
</comment>
<dbReference type="GO" id="GO:0000287">
    <property type="term" value="F:magnesium ion binding"/>
    <property type="evidence" value="ECO:0007669"/>
    <property type="project" value="TreeGrafter"/>
</dbReference>
<feature type="binding site" evidence="7 10">
    <location>
        <position position="81"/>
    </location>
    <ligand>
        <name>Mg(2+)</name>
        <dbReference type="ChEBI" id="CHEBI:18420"/>
    </ligand>
</feature>
<keyword evidence="4 7" id="KW-0566">Pantothenate biosynthesis</keyword>
<evidence type="ECO:0000256" key="3">
    <source>
        <dbReference type="ARBA" id="ARBA00011424"/>
    </source>
</evidence>
<dbReference type="RefSeq" id="WP_123807437.1">
    <property type="nucleotide sequence ID" value="NZ_RKRK01000002.1"/>
</dbReference>
<comment type="catalytic activity">
    <reaction evidence="7">
        <text>(6R)-5,10-methylene-5,6,7,8-tetrahydrofolate + 3-methyl-2-oxobutanoate + H2O = 2-dehydropantoate + (6S)-5,6,7,8-tetrahydrofolate</text>
        <dbReference type="Rhea" id="RHEA:11824"/>
        <dbReference type="ChEBI" id="CHEBI:11561"/>
        <dbReference type="ChEBI" id="CHEBI:11851"/>
        <dbReference type="ChEBI" id="CHEBI:15377"/>
        <dbReference type="ChEBI" id="CHEBI:15636"/>
        <dbReference type="ChEBI" id="CHEBI:57453"/>
        <dbReference type="EC" id="2.1.2.11"/>
    </reaction>
</comment>
<evidence type="ECO:0000313" key="12">
    <source>
        <dbReference type="Proteomes" id="UP000277108"/>
    </source>
</evidence>
<dbReference type="AlphaFoldDB" id="A0A3N5BJ83"/>
<feature type="binding site" evidence="7 9">
    <location>
        <position position="111"/>
    </location>
    <ligand>
        <name>3-methyl-2-oxobutanoate</name>
        <dbReference type="ChEBI" id="CHEBI:11851"/>
    </ligand>
</feature>
<comment type="cofactor">
    <cofactor evidence="7 10">
        <name>Mg(2+)</name>
        <dbReference type="ChEBI" id="CHEBI:18420"/>
    </cofactor>
    <text evidence="7 10">Binds 1 Mg(2+) ion per subunit.</text>
</comment>
<feature type="active site" description="Proton acceptor" evidence="7 8">
    <location>
        <position position="180"/>
    </location>
</feature>
<evidence type="ECO:0000256" key="4">
    <source>
        <dbReference type="ARBA" id="ARBA00022655"/>
    </source>
</evidence>
<comment type="pathway">
    <text evidence="1 7">Cofactor biosynthesis; (R)-pantothenate biosynthesis; (R)-pantoate from 3-methyl-2-oxobutanoate: step 1/2.</text>
</comment>
<evidence type="ECO:0000256" key="5">
    <source>
        <dbReference type="ARBA" id="ARBA00022679"/>
    </source>
</evidence>
<dbReference type="FunFam" id="3.20.20.60:FF:000003">
    <property type="entry name" value="3-methyl-2-oxobutanoate hydroxymethyltransferase"/>
    <property type="match status" value="1"/>
</dbReference>
<evidence type="ECO:0000256" key="9">
    <source>
        <dbReference type="PIRSR" id="PIRSR000388-2"/>
    </source>
</evidence>
<dbReference type="GO" id="GO:0008168">
    <property type="term" value="F:methyltransferase activity"/>
    <property type="evidence" value="ECO:0007669"/>
    <property type="project" value="UniProtKB-KW"/>
</dbReference>
<dbReference type="GO" id="GO:0032259">
    <property type="term" value="P:methylation"/>
    <property type="evidence" value="ECO:0007669"/>
    <property type="project" value="UniProtKB-KW"/>
</dbReference>
<gene>
    <name evidence="7" type="primary">panB</name>
    <name evidence="11" type="ORF">EDD62_0552</name>
</gene>
<dbReference type="InterPro" id="IPR040442">
    <property type="entry name" value="Pyrv_kinase-like_dom_sf"/>
</dbReference>
<dbReference type="SUPFAM" id="SSF51621">
    <property type="entry name" value="Phosphoenolpyruvate/pyruvate domain"/>
    <property type="match status" value="1"/>
</dbReference>
<feature type="binding site" evidence="7 9">
    <location>
        <begin position="42"/>
        <end position="43"/>
    </location>
    <ligand>
        <name>3-methyl-2-oxobutanoate</name>
        <dbReference type="ChEBI" id="CHEBI:11851"/>
    </ligand>
</feature>
<feature type="binding site" evidence="7 10">
    <location>
        <position position="113"/>
    </location>
    <ligand>
        <name>Mg(2+)</name>
        <dbReference type="ChEBI" id="CHEBI:18420"/>
    </ligand>
</feature>
<keyword evidence="11" id="KW-0489">Methyltransferase</keyword>
<keyword evidence="7 10" id="KW-0479">Metal-binding</keyword>
<dbReference type="PIRSF" id="PIRSF000388">
    <property type="entry name" value="Pantoate_hydroxy_MeTrfase"/>
    <property type="match status" value="1"/>
</dbReference>
<protein>
    <recommendedName>
        <fullName evidence="7">3-methyl-2-oxobutanoate hydroxymethyltransferase</fullName>
        <ecNumber evidence="7">2.1.2.11</ecNumber>
    </recommendedName>
    <alternativeName>
        <fullName evidence="7">Ketopantoate hydroxymethyltransferase</fullName>
        <shortName evidence="7">KPHMT</shortName>
    </alternativeName>
</protein>
<evidence type="ECO:0000313" key="11">
    <source>
        <dbReference type="EMBL" id="RPF57916.1"/>
    </source>
</evidence>
<name>A0A3N5BJ83_9BACL</name>
<evidence type="ECO:0000256" key="2">
    <source>
        <dbReference type="ARBA" id="ARBA00008676"/>
    </source>
</evidence>
<evidence type="ECO:0000256" key="8">
    <source>
        <dbReference type="PIRSR" id="PIRSR000388-1"/>
    </source>
</evidence>
<dbReference type="InterPro" id="IPR003700">
    <property type="entry name" value="Pantoate_hydroxy_MeTrfase"/>
</dbReference>
<reference evidence="11 12" key="1">
    <citation type="submission" date="2018-11" db="EMBL/GenBank/DDBJ databases">
        <title>Genomic Encyclopedia of Type Strains, Phase IV (KMG-IV): sequencing the most valuable type-strain genomes for metagenomic binning, comparative biology and taxonomic classification.</title>
        <authorList>
            <person name="Goeker M."/>
        </authorList>
    </citation>
    <scope>NUCLEOTIDE SEQUENCE [LARGE SCALE GENOMIC DNA]</scope>
    <source>
        <strain evidence="11 12">DSM 29158</strain>
    </source>
</reference>
<dbReference type="GO" id="GO:0003864">
    <property type="term" value="F:3-methyl-2-oxobutanoate hydroxymethyltransferase activity"/>
    <property type="evidence" value="ECO:0007669"/>
    <property type="project" value="UniProtKB-UniRule"/>
</dbReference>
<keyword evidence="12" id="KW-1185">Reference proteome</keyword>
<dbReference type="OrthoDB" id="9781789at2"/>
<comment type="subcellular location">
    <subcellularLocation>
        <location evidence="7">Cytoplasm</location>
    </subcellularLocation>
</comment>
<proteinExistence type="inferred from homology"/>
<comment type="similarity">
    <text evidence="2 7">Belongs to the PanB family.</text>
</comment>
<keyword evidence="7" id="KW-0963">Cytoplasm</keyword>
<dbReference type="NCBIfam" id="TIGR00222">
    <property type="entry name" value="panB"/>
    <property type="match status" value="1"/>
</dbReference>
<dbReference type="Pfam" id="PF02548">
    <property type="entry name" value="Pantoate_transf"/>
    <property type="match status" value="1"/>
</dbReference>
<dbReference type="EMBL" id="RKRK01000002">
    <property type="protein sequence ID" value="RPF57916.1"/>
    <property type="molecule type" value="Genomic_DNA"/>
</dbReference>
<comment type="subunit">
    <text evidence="3 7">Homodecamer; pentamer of dimers.</text>
</comment>
<dbReference type="HAMAP" id="MF_00156">
    <property type="entry name" value="PanB"/>
    <property type="match status" value="1"/>
</dbReference>
<dbReference type="Gene3D" id="3.20.20.60">
    <property type="entry name" value="Phosphoenolpyruvate-binding domains"/>
    <property type="match status" value="1"/>
</dbReference>